<dbReference type="Proteomes" id="UP000460949">
    <property type="component" value="Unassembled WGS sequence"/>
</dbReference>
<evidence type="ECO:0000313" key="20">
    <source>
        <dbReference type="EMBL" id="MYL18395.1"/>
    </source>
</evidence>
<dbReference type="AlphaFoldDB" id="A0A845DPA3"/>
<evidence type="ECO:0000256" key="4">
    <source>
        <dbReference type="ARBA" id="ARBA00022645"/>
    </source>
</evidence>
<evidence type="ECO:0000256" key="6">
    <source>
        <dbReference type="ARBA" id="ARBA00022676"/>
    </source>
</evidence>
<evidence type="ECO:0000256" key="10">
    <source>
        <dbReference type="ARBA" id="ARBA00022960"/>
    </source>
</evidence>
<dbReference type="PANTHER" id="PTHR32282">
    <property type="entry name" value="BINDING PROTEIN TRANSPEPTIDASE, PUTATIVE-RELATED"/>
    <property type="match status" value="1"/>
</dbReference>
<evidence type="ECO:0000259" key="19">
    <source>
        <dbReference type="Pfam" id="PF00912"/>
    </source>
</evidence>
<comment type="catalytic activity">
    <reaction evidence="17">
        <text>[GlcNAc-(1-&gt;4)-Mur2Ac(oyl-L-Ala-gamma-D-Glu-L-Lys-D-Ala-D-Ala)](n)-di-trans,octa-cis-undecaprenyl diphosphate + beta-D-GlcNAc-(1-&gt;4)-Mur2Ac(oyl-L-Ala-gamma-D-Glu-L-Lys-D-Ala-D-Ala)-di-trans,octa-cis-undecaprenyl diphosphate = [GlcNAc-(1-&gt;4)-Mur2Ac(oyl-L-Ala-gamma-D-Glu-L-Lys-D-Ala-D-Ala)](n+1)-di-trans,octa-cis-undecaprenyl diphosphate + di-trans,octa-cis-undecaprenyl diphosphate + H(+)</text>
        <dbReference type="Rhea" id="RHEA:23708"/>
        <dbReference type="Rhea" id="RHEA-COMP:9602"/>
        <dbReference type="Rhea" id="RHEA-COMP:9603"/>
        <dbReference type="ChEBI" id="CHEBI:15378"/>
        <dbReference type="ChEBI" id="CHEBI:58405"/>
        <dbReference type="ChEBI" id="CHEBI:60033"/>
        <dbReference type="ChEBI" id="CHEBI:78435"/>
        <dbReference type="EC" id="2.4.99.28"/>
    </reaction>
</comment>
<keyword evidence="9" id="KW-0378">Hydrolase</keyword>
<evidence type="ECO:0000256" key="9">
    <source>
        <dbReference type="ARBA" id="ARBA00022801"/>
    </source>
</evidence>
<evidence type="ECO:0000256" key="16">
    <source>
        <dbReference type="ARBA" id="ARBA00034000"/>
    </source>
</evidence>
<comment type="catalytic activity">
    <reaction evidence="16">
        <text>Preferential cleavage: (Ac)2-L-Lys-D-Ala-|-D-Ala. Also transpeptidation of peptidyl-alanyl moieties that are N-acyl substituents of D-alanine.</text>
        <dbReference type="EC" id="3.4.16.4"/>
    </reaction>
</comment>
<keyword evidence="8" id="KW-0812">Transmembrane</keyword>
<dbReference type="Pfam" id="PF00905">
    <property type="entry name" value="Transpeptidase"/>
    <property type="match status" value="1"/>
</dbReference>
<evidence type="ECO:0000313" key="21">
    <source>
        <dbReference type="Proteomes" id="UP000460949"/>
    </source>
</evidence>
<keyword evidence="14" id="KW-0511">Multifunctional enzyme</keyword>
<keyword evidence="3" id="KW-1003">Cell membrane</keyword>
<dbReference type="Gene3D" id="1.10.3810.10">
    <property type="entry name" value="Biosynthetic peptidoglycan transglycosylase-like"/>
    <property type="match status" value="1"/>
</dbReference>
<dbReference type="GO" id="GO:0071555">
    <property type="term" value="P:cell wall organization"/>
    <property type="evidence" value="ECO:0007669"/>
    <property type="project" value="UniProtKB-KW"/>
</dbReference>
<keyword evidence="6" id="KW-0328">Glycosyltransferase</keyword>
<dbReference type="Pfam" id="PF00912">
    <property type="entry name" value="Transgly"/>
    <property type="match status" value="1"/>
</dbReference>
<dbReference type="GO" id="GO:0008360">
    <property type="term" value="P:regulation of cell shape"/>
    <property type="evidence" value="ECO:0007669"/>
    <property type="project" value="UniProtKB-KW"/>
</dbReference>
<evidence type="ECO:0000256" key="7">
    <source>
        <dbReference type="ARBA" id="ARBA00022679"/>
    </source>
</evidence>
<comment type="similarity">
    <text evidence="2">In the N-terminal section; belongs to the glycosyltransferase 51 family.</text>
</comment>
<dbReference type="GO" id="GO:0009252">
    <property type="term" value="P:peptidoglycan biosynthetic process"/>
    <property type="evidence" value="ECO:0007669"/>
    <property type="project" value="UniProtKB-KW"/>
</dbReference>
<gene>
    <name evidence="20" type="ORF">GLW04_00750</name>
</gene>
<sequence>MTIYFGGRFVVNEKDLILDEMTTVETADGEVIERIYTKNRQVVSIDQIPEHVQDAFTAVEDSRFREHSGVDFKGILRAVYKDIAAMKKVEGASTITQQLAKNVFLTNEKTWMRKTKEVMAALYLERNLTKDEILELYLNRIYFGEGTYGIEAASQHYFQASVSDLTIAQGALLAGLPKAPNTYSPFENPEAAEERRNVVLARMYDVGSIDAAAMKQMQGTTLAVEREADTEETWSNSYVDLVIQEAADKYHISRDELKRGGYRIIVEMDPVIQKIAAGEMKSGEYIPGTAGPVEGALTITDHRTGAIAAAVGGRDYVHGDFNRVLAEQPPASTIKPFAVYGPALMMDEYDPYSLLSDERQAFGDFNPANYNDEYEGQVSLYEALVESKNVSAVWLLDQIGIPYAKTYLDKLGLSTNDEGLAIALGGLSEGFTPLQMAEAYGALAQSGVKKDSYTIKQILDRDEQVIHEHTPEEVQVFDAQTSWYLTEILQTVVEDGTASSGDYSKALAGKTGTQQDTDVWFAGYTPEYAGALWMGYDSNGEDSRLEGSSAYPARMMKRILTKVDQQQELGAAFEQPEGVESLPDPVALPVITDAEATLNLGGLATLRGTITWSIPEDERIIYRIFREEEGEDVKVGEVTGKGEFRISAFSVFDETRYYIVPTDPLTGKEGQPSNSVRLNWDF</sequence>
<evidence type="ECO:0000256" key="15">
    <source>
        <dbReference type="ARBA" id="ARBA00023316"/>
    </source>
</evidence>
<dbReference type="InterPro" id="IPR012338">
    <property type="entry name" value="Beta-lactam/transpept-like"/>
</dbReference>
<comment type="similarity">
    <text evidence="1">In the C-terminal section; belongs to the transpeptidase family.</text>
</comment>
<evidence type="ECO:0000256" key="13">
    <source>
        <dbReference type="ARBA" id="ARBA00023136"/>
    </source>
</evidence>
<feature type="domain" description="Glycosyl transferase family 51" evidence="19">
    <location>
        <begin position="29"/>
        <end position="203"/>
    </location>
</feature>
<proteinExistence type="inferred from homology"/>
<evidence type="ECO:0000256" key="2">
    <source>
        <dbReference type="ARBA" id="ARBA00007739"/>
    </source>
</evidence>
<evidence type="ECO:0000256" key="14">
    <source>
        <dbReference type="ARBA" id="ARBA00023268"/>
    </source>
</evidence>
<keyword evidence="12" id="KW-1133">Transmembrane helix</keyword>
<evidence type="ECO:0000256" key="3">
    <source>
        <dbReference type="ARBA" id="ARBA00022475"/>
    </source>
</evidence>
<dbReference type="GO" id="GO:0009002">
    <property type="term" value="F:serine-type D-Ala-D-Ala carboxypeptidase activity"/>
    <property type="evidence" value="ECO:0007669"/>
    <property type="project" value="UniProtKB-EC"/>
</dbReference>
<reference evidence="20 21" key="1">
    <citation type="submission" date="2019-11" db="EMBL/GenBank/DDBJ databases">
        <title>Genome sequences of 17 halophilic strains isolated from different environments.</title>
        <authorList>
            <person name="Furrow R.E."/>
        </authorList>
    </citation>
    <scope>NUCLEOTIDE SEQUENCE [LARGE SCALE GENOMIC DNA]</scope>
    <source>
        <strain evidence="20 21">22511_23_Filter</strain>
    </source>
</reference>
<dbReference type="InterPro" id="IPR036950">
    <property type="entry name" value="PBP_transglycosylase"/>
</dbReference>
<organism evidence="20 21">
    <name type="scientific">Halobacillus litoralis</name>
    <dbReference type="NCBI Taxonomy" id="45668"/>
    <lineage>
        <taxon>Bacteria</taxon>
        <taxon>Bacillati</taxon>
        <taxon>Bacillota</taxon>
        <taxon>Bacilli</taxon>
        <taxon>Bacillales</taxon>
        <taxon>Bacillaceae</taxon>
        <taxon>Halobacillus</taxon>
    </lineage>
</organism>
<evidence type="ECO:0000256" key="17">
    <source>
        <dbReference type="ARBA" id="ARBA00049902"/>
    </source>
</evidence>
<keyword evidence="15" id="KW-0961">Cell wall biogenesis/degradation</keyword>
<dbReference type="InterPro" id="IPR001460">
    <property type="entry name" value="PCN-bd_Tpept"/>
</dbReference>
<keyword evidence="4" id="KW-0121">Carboxypeptidase</keyword>
<feature type="domain" description="Penicillin-binding protein transpeptidase" evidence="18">
    <location>
        <begin position="295"/>
        <end position="559"/>
    </location>
</feature>
<keyword evidence="5" id="KW-0645">Protease</keyword>
<dbReference type="GO" id="GO:0006508">
    <property type="term" value="P:proteolysis"/>
    <property type="evidence" value="ECO:0007669"/>
    <property type="project" value="UniProtKB-KW"/>
</dbReference>
<evidence type="ECO:0000256" key="11">
    <source>
        <dbReference type="ARBA" id="ARBA00022984"/>
    </source>
</evidence>
<dbReference type="EMBL" id="WMET01000001">
    <property type="protein sequence ID" value="MYL18395.1"/>
    <property type="molecule type" value="Genomic_DNA"/>
</dbReference>
<dbReference type="InterPro" id="IPR001264">
    <property type="entry name" value="Glyco_trans_51"/>
</dbReference>
<evidence type="ECO:0000256" key="12">
    <source>
        <dbReference type="ARBA" id="ARBA00022989"/>
    </source>
</evidence>
<dbReference type="FunFam" id="1.10.3810.10:FF:000001">
    <property type="entry name" value="Penicillin-binding protein 1A"/>
    <property type="match status" value="1"/>
</dbReference>
<protein>
    <submittedName>
        <fullName evidence="20">PBP1A family penicillin-binding protein</fullName>
    </submittedName>
</protein>
<dbReference type="InterPro" id="IPR050396">
    <property type="entry name" value="Glycosyltr_51/Transpeptidase"/>
</dbReference>
<dbReference type="GO" id="GO:0030288">
    <property type="term" value="C:outer membrane-bounded periplasmic space"/>
    <property type="evidence" value="ECO:0007669"/>
    <property type="project" value="TreeGrafter"/>
</dbReference>
<dbReference type="GO" id="GO:0008658">
    <property type="term" value="F:penicillin binding"/>
    <property type="evidence" value="ECO:0007669"/>
    <property type="project" value="InterPro"/>
</dbReference>
<comment type="caution">
    <text evidence="20">The sequence shown here is derived from an EMBL/GenBank/DDBJ whole genome shotgun (WGS) entry which is preliminary data.</text>
</comment>
<keyword evidence="13" id="KW-0472">Membrane</keyword>
<keyword evidence="10" id="KW-0133">Cell shape</keyword>
<dbReference type="InterPro" id="IPR023346">
    <property type="entry name" value="Lysozyme-like_dom_sf"/>
</dbReference>
<dbReference type="Gene3D" id="3.40.710.10">
    <property type="entry name" value="DD-peptidase/beta-lactamase superfamily"/>
    <property type="match status" value="1"/>
</dbReference>
<dbReference type="NCBIfam" id="TIGR02074">
    <property type="entry name" value="PBP_1a_fam"/>
    <property type="match status" value="1"/>
</dbReference>
<keyword evidence="11" id="KW-0573">Peptidoglycan synthesis</keyword>
<dbReference type="SUPFAM" id="SSF53955">
    <property type="entry name" value="Lysozyme-like"/>
    <property type="match status" value="1"/>
</dbReference>
<evidence type="ECO:0000256" key="8">
    <source>
        <dbReference type="ARBA" id="ARBA00022692"/>
    </source>
</evidence>
<dbReference type="GO" id="GO:0008955">
    <property type="term" value="F:peptidoglycan glycosyltransferase activity"/>
    <property type="evidence" value="ECO:0007669"/>
    <property type="project" value="UniProtKB-EC"/>
</dbReference>
<name>A0A845DPA3_9BACI</name>
<evidence type="ECO:0000259" key="18">
    <source>
        <dbReference type="Pfam" id="PF00905"/>
    </source>
</evidence>
<evidence type="ECO:0000256" key="5">
    <source>
        <dbReference type="ARBA" id="ARBA00022670"/>
    </source>
</evidence>
<evidence type="ECO:0000256" key="1">
    <source>
        <dbReference type="ARBA" id="ARBA00007090"/>
    </source>
</evidence>
<dbReference type="PANTHER" id="PTHR32282:SF32">
    <property type="entry name" value="PENICILLIN-BINDING PROTEIN 2A"/>
    <property type="match status" value="1"/>
</dbReference>
<keyword evidence="7" id="KW-0808">Transferase</keyword>
<dbReference type="SUPFAM" id="SSF56601">
    <property type="entry name" value="beta-lactamase/transpeptidase-like"/>
    <property type="match status" value="1"/>
</dbReference>
<accession>A0A845DPA3</accession>